<dbReference type="EMBL" id="LT629779">
    <property type="protein sequence ID" value="SDT24731.1"/>
    <property type="molecule type" value="Genomic_DNA"/>
</dbReference>
<dbReference type="SUPFAM" id="SSF56214">
    <property type="entry name" value="4'-phosphopantetheinyl transferase"/>
    <property type="match status" value="2"/>
</dbReference>
<evidence type="ECO:0000259" key="3">
    <source>
        <dbReference type="Pfam" id="PF01648"/>
    </source>
</evidence>
<dbReference type="PANTHER" id="PTHR12215:SF10">
    <property type="entry name" value="L-AMINOADIPATE-SEMIALDEHYDE DEHYDROGENASE-PHOSPHOPANTETHEINYL TRANSFERASE"/>
    <property type="match status" value="1"/>
</dbReference>
<dbReference type="Proteomes" id="UP000198751">
    <property type="component" value="Chromosome I"/>
</dbReference>
<keyword evidence="2 4" id="KW-0808">Transferase</keyword>
<dbReference type="GO" id="GO:0005829">
    <property type="term" value="C:cytosol"/>
    <property type="evidence" value="ECO:0007669"/>
    <property type="project" value="TreeGrafter"/>
</dbReference>
<dbReference type="InterPro" id="IPR037143">
    <property type="entry name" value="4-PPantetheinyl_Trfase_dom_sf"/>
</dbReference>
<gene>
    <name evidence="4" type="ORF">SAMN04489743_2151</name>
</gene>
<accession>A0A1H1YTH2</accession>
<dbReference type="Pfam" id="PF01648">
    <property type="entry name" value="ACPS"/>
    <property type="match status" value="1"/>
</dbReference>
<keyword evidence="5" id="KW-1185">Reference proteome</keyword>
<evidence type="ECO:0000313" key="5">
    <source>
        <dbReference type="Proteomes" id="UP000198751"/>
    </source>
</evidence>
<dbReference type="InterPro" id="IPR008278">
    <property type="entry name" value="4-PPantetheinyl_Trfase_dom"/>
</dbReference>
<reference evidence="5" key="1">
    <citation type="submission" date="2016-10" db="EMBL/GenBank/DDBJ databases">
        <authorList>
            <person name="Varghese N."/>
            <person name="Submissions S."/>
        </authorList>
    </citation>
    <scope>NUCLEOTIDE SEQUENCE [LARGE SCALE GENOMIC DNA]</scope>
    <source>
        <strain evidence="5">IMMIB L-1606</strain>
    </source>
</reference>
<dbReference type="AlphaFoldDB" id="A0A1H1YTH2"/>
<organism evidence="4 5">
    <name type="scientific">Pseudarthrobacter equi</name>
    <dbReference type="NCBI Taxonomy" id="728066"/>
    <lineage>
        <taxon>Bacteria</taxon>
        <taxon>Bacillati</taxon>
        <taxon>Actinomycetota</taxon>
        <taxon>Actinomycetes</taxon>
        <taxon>Micrococcales</taxon>
        <taxon>Micrococcaceae</taxon>
        <taxon>Pseudarthrobacter</taxon>
    </lineage>
</organism>
<dbReference type="InterPro" id="IPR050559">
    <property type="entry name" value="P-Pant_transferase_sf"/>
</dbReference>
<dbReference type="GO" id="GO:0000287">
    <property type="term" value="F:magnesium ion binding"/>
    <property type="evidence" value="ECO:0007669"/>
    <property type="project" value="InterPro"/>
</dbReference>
<proteinExistence type="inferred from homology"/>
<dbReference type="GO" id="GO:0008897">
    <property type="term" value="F:holo-[acyl-carrier-protein] synthase activity"/>
    <property type="evidence" value="ECO:0007669"/>
    <property type="project" value="InterPro"/>
</dbReference>
<name>A0A1H1YTH2_9MICC</name>
<sequence length="249" mass="25426">MNGRNPAAGTVFLTVFSADLEAACGPIGGLTACLSPAEAQSARRFARPGDRLDYLASHALFRLLAAHRLGRGFAEARQLEVTRWCSGCGSTGHGKPAVAGASLSLSRSKGAVMVAAGPEGTPVGADIERIPDTLHSGFDQYVASAAERIALAPGDIPARLRLWVAKEAVLKAAGLGLSVPPAEVHLACDSANDDCSTLRADSPAHPQVNGLGAVFLPAPPGYVAALSSAGPTPLTRLSLTDLLPPRPAA</sequence>
<feature type="domain" description="4'-phosphopantetheinyl transferase" evidence="3">
    <location>
        <begin position="122"/>
        <end position="200"/>
    </location>
</feature>
<evidence type="ECO:0000256" key="1">
    <source>
        <dbReference type="ARBA" id="ARBA00010990"/>
    </source>
</evidence>
<dbReference type="PROSITE" id="PS51257">
    <property type="entry name" value="PROKAR_LIPOPROTEIN"/>
    <property type="match status" value="1"/>
</dbReference>
<evidence type="ECO:0000256" key="2">
    <source>
        <dbReference type="ARBA" id="ARBA00022679"/>
    </source>
</evidence>
<evidence type="ECO:0000313" key="4">
    <source>
        <dbReference type="EMBL" id="SDT24731.1"/>
    </source>
</evidence>
<comment type="similarity">
    <text evidence="1">Belongs to the P-Pant transferase superfamily. Gsp/Sfp/HetI/AcpT family.</text>
</comment>
<dbReference type="PANTHER" id="PTHR12215">
    <property type="entry name" value="PHOSPHOPANTETHEINE TRANSFERASE"/>
    <property type="match status" value="1"/>
</dbReference>
<dbReference type="Gene3D" id="3.90.470.20">
    <property type="entry name" value="4'-phosphopantetheinyl transferase domain"/>
    <property type="match status" value="1"/>
</dbReference>
<dbReference type="OrthoDB" id="190168at2"/>
<dbReference type="GO" id="GO:0019878">
    <property type="term" value="P:lysine biosynthetic process via aminoadipic acid"/>
    <property type="evidence" value="ECO:0007669"/>
    <property type="project" value="TreeGrafter"/>
</dbReference>
<protein>
    <submittedName>
        <fullName evidence="4">4'-phosphopantetheinyl transferase</fullName>
    </submittedName>
</protein>